<dbReference type="Gene3D" id="3.20.20.80">
    <property type="entry name" value="Glycosidases"/>
    <property type="match status" value="1"/>
</dbReference>
<comment type="caution">
    <text evidence="3">The sequence shown here is derived from an EMBL/GenBank/DDBJ whole genome shotgun (WGS) entry which is preliminary data.</text>
</comment>
<proteinExistence type="predicted"/>
<dbReference type="InterPro" id="IPR032979">
    <property type="entry name" value="ENGase"/>
</dbReference>
<name>A0A8H7UR91_9FUNG</name>
<dbReference type="Proteomes" id="UP000650833">
    <property type="component" value="Unassembled WGS sequence"/>
</dbReference>
<dbReference type="CDD" id="cd06547">
    <property type="entry name" value="GH85_ENGase"/>
    <property type="match status" value="1"/>
</dbReference>
<dbReference type="GO" id="GO:0033925">
    <property type="term" value="F:mannosyl-glycoprotein endo-beta-N-acetylglucosaminidase activity"/>
    <property type="evidence" value="ECO:0007669"/>
    <property type="project" value="UniProtKB-EC"/>
</dbReference>
<sequence>MPSRILQKDSLAPKSFALKTMKDLYDWSPSNVKFNISNISLQPRDNSSALKPRLLLTHDMAGGYKEDEYIQGNDYQDIYHVQYWHLTDIFIYFSHERVSIPPVNWTNTCHRNGVQCFGTFLVEGNNQMHEMEALLNGPPTLNNNDEDPMRLWSPFYADKLVAIAKHYGFDGWLFNIECEFFPFPTNPQYKAQELAKFLHYLTESMHSEIPGSKVIWYDSMTNTGEINWQNQLTIKNELFFENTDGIFLNYWWKKEYPEMARRLAERHGKTGLDVYFGTDVWGRHTYGGGGFKSYKGVKAASSAQTSSALFAMAWTYENFDKSEFEKMDSLFWCGGEYSDYPPPPPKETKNNNVDTESDDSEDELMYGHRKGISDTVSIISVPGKEWFSTNFDRGFGERFYYRGKKLLCQPWSHLSHQSILPNLKYREPIAYPDDKNIAFHCSLQSEHGAYLGGTSLVVVGQRLNHRESRDMESEITIPLYQLNVDVSQGCQLKYVYRTLLMDDVKVILSCHFSLNASNNTDTNEFFQSWSPPSNLTDAAYEDGFRATITTTKDACESRCFLFPATKETTGENDWITKTIDIPSVSNGNQLFIKRIEVSVVVNTASFVGLTSHVIACLGHLSIVPTTTTNAQALQIRNLEWSDKYTKKVQPLTNNEEKEDLSGIAAQDEIYQYFGTLSWKNESGIQPGWKVVDYFIVSHEIDGDINTRTFLGTAFCEQYRVSGLTCVNKSRAHRIVVEAVNREGYTSALASLDIAIA</sequence>
<evidence type="ECO:0000256" key="1">
    <source>
        <dbReference type="SAM" id="MobiDB-lite"/>
    </source>
</evidence>
<evidence type="ECO:0000259" key="2">
    <source>
        <dbReference type="Pfam" id="PF03644"/>
    </source>
</evidence>
<evidence type="ECO:0000313" key="4">
    <source>
        <dbReference type="Proteomes" id="UP000650833"/>
    </source>
</evidence>
<reference evidence="3" key="1">
    <citation type="submission" date="2020-12" db="EMBL/GenBank/DDBJ databases">
        <title>Metabolic potential, ecology and presence of endohyphal bacteria is reflected in genomic diversity of Mucoromycotina.</title>
        <authorList>
            <person name="Muszewska A."/>
            <person name="Okrasinska A."/>
            <person name="Steczkiewicz K."/>
            <person name="Drgas O."/>
            <person name="Orlowska M."/>
            <person name="Perlinska-Lenart U."/>
            <person name="Aleksandrzak-Piekarczyk T."/>
            <person name="Szatraj K."/>
            <person name="Zielenkiewicz U."/>
            <person name="Pilsyk S."/>
            <person name="Malc E."/>
            <person name="Mieczkowski P."/>
            <person name="Kruszewska J.S."/>
            <person name="Biernat P."/>
            <person name="Pawlowska J."/>
        </authorList>
    </citation>
    <scope>NUCLEOTIDE SEQUENCE</scope>
    <source>
        <strain evidence="3">CBS 226.32</strain>
    </source>
</reference>
<organism evidence="3 4">
    <name type="scientific">Mucor plumbeus</name>
    <dbReference type="NCBI Taxonomy" id="97098"/>
    <lineage>
        <taxon>Eukaryota</taxon>
        <taxon>Fungi</taxon>
        <taxon>Fungi incertae sedis</taxon>
        <taxon>Mucoromycota</taxon>
        <taxon>Mucoromycotina</taxon>
        <taxon>Mucoromycetes</taxon>
        <taxon>Mucorales</taxon>
        <taxon>Mucorineae</taxon>
        <taxon>Mucoraceae</taxon>
        <taxon>Mucor</taxon>
    </lineage>
</organism>
<dbReference type="InterPro" id="IPR005201">
    <property type="entry name" value="TIM_ENGase"/>
</dbReference>
<gene>
    <name evidence="3" type="ORF">INT46_002330</name>
</gene>
<keyword evidence="4" id="KW-1185">Reference proteome</keyword>
<dbReference type="GO" id="GO:0005829">
    <property type="term" value="C:cytosol"/>
    <property type="evidence" value="ECO:0007669"/>
    <property type="project" value="UniProtKB-SubCell"/>
</dbReference>
<dbReference type="Gene3D" id="2.60.120.260">
    <property type="entry name" value="Galactose-binding domain-like"/>
    <property type="match status" value="1"/>
</dbReference>
<dbReference type="Pfam" id="PF03644">
    <property type="entry name" value="Glyco_hydro_85"/>
    <property type="match status" value="1"/>
</dbReference>
<accession>A0A8H7UR91</accession>
<dbReference type="OrthoDB" id="284473at2759"/>
<feature type="region of interest" description="Disordered" evidence="1">
    <location>
        <begin position="341"/>
        <end position="362"/>
    </location>
</feature>
<dbReference type="PANTHER" id="PTHR13246">
    <property type="entry name" value="ENDO BETA N-ACETYLGLUCOSAMINIDASE"/>
    <property type="match status" value="1"/>
</dbReference>
<dbReference type="EMBL" id="JAEPRC010000517">
    <property type="protein sequence ID" value="KAG2195606.1"/>
    <property type="molecule type" value="Genomic_DNA"/>
</dbReference>
<dbReference type="PANTHER" id="PTHR13246:SF1">
    <property type="entry name" value="CYTOSOLIC ENDO-BETA-N-ACETYLGLUCOSAMINIDASE"/>
    <property type="match status" value="1"/>
</dbReference>
<protein>
    <recommendedName>
        <fullName evidence="2">Cytosolic endo-beta-N-acetylglucosaminidase TIM barrel domain-containing protein</fullName>
    </recommendedName>
</protein>
<evidence type="ECO:0000313" key="3">
    <source>
        <dbReference type="EMBL" id="KAG2195606.1"/>
    </source>
</evidence>
<dbReference type="AlphaFoldDB" id="A0A8H7UR91"/>
<feature type="domain" description="Cytosolic endo-beta-N-acetylglucosaminidase TIM barrel" evidence="2">
    <location>
        <begin position="64"/>
        <end position="399"/>
    </location>
</feature>